<proteinExistence type="predicted"/>
<accession>A0A9Q1FB50</accession>
<comment type="caution">
    <text evidence="3">The sequence shown here is derived from an EMBL/GenBank/DDBJ whole genome shotgun (WGS) entry which is preliminary data.</text>
</comment>
<protein>
    <submittedName>
        <fullName evidence="3">Uncharacterized protein</fullName>
    </submittedName>
</protein>
<evidence type="ECO:0000256" key="1">
    <source>
        <dbReference type="SAM" id="MobiDB-lite"/>
    </source>
</evidence>
<keyword evidence="4" id="KW-1185">Reference proteome</keyword>
<feature type="compositionally biased region" description="Basic residues" evidence="1">
    <location>
        <begin position="98"/>
        <end position="112"/>
    </location>
</feature>
<sequence>MTLKILMFVACILVTFTEQDQGVPDWMPNTTQVTTTTQSTGALSAQFDPVIPLKDKSQVLKTGQNKAGCYCNGKRKGRMNPRCPCKKSTKYLRARVFKPVKTNPKKGTRNRGKYPNGRMKSVPNRHISTPI</sequence>
<gene>
    <name evidence="3" type="ORF">SKAU_G00223130</name>
</gene>
<evidence type="ECO:0000313" key="4">
    <source>
        <dbReference type="Proteomes" id="UP001152622"/>
    </source>
</evidence>
<organism evidence="3 4">
    <name type="scientific">Synaphobranchus kaupii</name>
    <name type="common">Kaup's arrowtooth eel</name>
    <dbReference type="NCBI Taxonomy" id="118154"/>
    <lineage>
        <taxon>Eukaryota</taxon>
        <taxon>Metazoa</taxon>
        <taxon>Chordata</taxon>
        <taxon>Craniata</taxon>
        <taxon>Vertebrata</taxon>
        <taxon>Euteleostomi</taxon>
        <taxon>Actinopterygii</taxon>
        <taxon>Neopterygii</taxon>
        <taxon>Teleostei</taxon>
        <taxon>Anguilliformes</taxon>
        <taxon>Synaphobranchidae</taxon>
        <taxon>Synaphobranchus</taxon>
    </lineage>
</organism>
<reference evidence="3" key="1">
    <citation type="journal article" date="2023" name="Science">
        <title>Genome structures resolve the early diversification of teleost fishes.</title>
        <authorList>
            <person name="Parey E."/>
            <person name="Louis A."/>
            <person name="Montfort J."/>
            <person name="Bouchez O."/>
            <person name="Roques C."/>
            <person name="Iampietro C."/>
            <person name="Lluch J."/>
            <person name="Castinel A."/>
            <person name="Donnadieu C."/>
            <person name="Desvignes T."/>
            <person name="Floi Bucao C."/>
            <person name="Jouanno E."/>
            <person name="Wen M."/>
            <person name="Mejri S."/>
            <person name="Dirks R."/>
            <person name="Jansen H."/>
            <person name="Henkel C."/>
            <person name="Chen W.J."/>
            <person name="Zahm M."/>
            <person name="Cabau C."/>
            <person name="Klopp C."/>
            <person name="Thompson A.W."/>
            <person name="Robinson-Rechavi M."/>
            <person name="Braasch I."/>
            <person name="Lecointre G."/>
            <person name="Bobe J."/>
            <person name="Postlethwait J.H."/>
            <person name="Berthelot C."/>
            <person name="Roest Crollius H."/>
            <person name="Guiguen Y."/>
        </authorList>
    </citation>
    <scope>NUCLEOTIDE SEQUENCE</scope>
    <source>
        <strain evidence="3">WJC10195</strain>
    </source>
</reference>
<feature type="chain" id="PRO_5040314367" evidence="2">
    <location>
        <begin position="23"/>
        <end position="131"/>
    </location>
</feature>
<dbReference type="OrthoDB" id="10425075at2759"/>
<keyword evidence="2" id="KW-0732">Signal</keyword>
<dbReference type="AlphaFoldDB" id="A0A9Q1FB50"/>
<dbReference type="EMBL" id="JAINUF010000007">
    <property type="protein sequence ID" value="KAJ8354746.1"/>
    <property type="molecule type" value="Genomic_DNA"/>
</dbReference>
<feature type="region of interest" description="Disordered" evidence="1">
    <location>
        <begin position="98"/>
        <end position="131"/>
    </location>
</feature>
<feature type="signal peptide" evidence="2">
    <location>
        <begin position="1"/>
        <end position="22"/>
    </location>
</feature>
<name>A0A9Q1FB50_SYNKA</name>
<evidence type="ECO:0000313" key="3">
    <source>
        <dbReference type="EMBL" id="KAJ8354746.1"/>
    </source>
</evidence>
<evidence type="ECO:0000256" key="2">
    <source>
        <dbReference type="SAM" id="SignalP"/>
    </source>
</evidence>
<dbReference type="Proteomes" id="UP001152622">
    <property type="component" value="Chromosome 7"/>
</dbReference>